<evidence type="ECO:0000256" key="8">
    <source>
        <dbReference type="ARBA" id="ARBA00022884"/>
    </source>
</evidence>
<dbReference type="PANTHER" id="PTHR13403">
    <property type="entry name" value="SNURPORTIN1 RNUT1 PROTEIN RNA, U TRANSPORTER 1"/>
    <property type="match status" value="1"/>
</dbReference>
<evidence type="ECO:0000256" key="3">
    <source>
        <dbReference type="ARBA" id="ARBA00004496"/>
    </source>
</evidence>
<comment type="function">
    <text evidence="1">Functions as an U snRNP-specific nuclear import adapter. Involved in the trimethylguanosine (m3G)-cap-dependent nuclear import of U snRNPs. Binds specifically to the terminal m3G-cap U snRNAs.</text>
</comment>
<dbReference type="Pfam" id="PF21974">
    <property type="entry name" value="SPN1_m3Gcap_bd"/>
    <property type="match status" value="1"/>
</dbReference>
<dbReference type="EMBL" id="LXWW01000053">
    <property type="protein sequence ID" value="OAO16959.1"/>
    <property type="molecule type" value="Genomic_DNA"/>
</dbReference>
<evidence type="ECO:0000256" key="2">
    <source>
        <dbReference type="ARBA" id="ARBA00004123"/>
    </source>
</evidence>
<evidence type="ECO:0000259" key="10">
    <source>
        <dbReference type="Pfam" id="PF21974"/>
    </source>
</evidence>
<evidence type="ECO:0000256" key="9">
    <source>
        <dbReference type="ARBA" id="ARBA00023242"/>
    </source>
</evidence>
<evidence type="ECO:0000256" key="4">
    <source>
        <dbReference type="ARBA" id="ARBA00007540"/>
    </source>
</evidence>
<keyword evidence="12" id="KW-1185">Reference proteome</keyword>
<evidence type="ECO:0000256" key="7">
    <source>
        <dbReference type="ARBA" id="ARBA00022490"/>
    </source>
</evidence>
<sequence>MCRKRREQLFLDDLKTSVGLRFDEAAKKDEKRRAQAMKDQMKRRQFSQTLCMPEWMTEVPSDLKSNWICVPKPDGKRYILSSKNGRSTLRTIYGYSQSVKTNLPGGVGSYRGNSVLDVILTGSCVYVMDILYFNNVDYGESEAESRLFTLHSRLSETEYWLHVNGKQYGITTPPFFDCTESSLRRVYESSFPFQLNGLLFLQKTGRVDAGCSPLQLLWKDAHTAQYFVNTDRDGVVLQRQEVTLLYAQGCLVSLEGVAVGEGVLEGVLEAALVRCAIEGVTRGEGGEWRIERIEPLGLASMAKTLPDSLSKIVFQEMARVEPLSFEQILGVVREVNV</sequence>
<dbReference type="GO" id="GO:0061015">
    <property type="term" value="P:snRNA import into nucleus"/>
    <property type="evidence" value="ECO:0007669"/>
    <property type="project" value="InterPro"/>
</dbReference>
<dbReference type="GO" id="GO:0003723">
    <property type="term" value="F:RNA binding"/>
    <property type="evidence" value="ECO:0007669"/>
    <property type="project" value="UniProtKB-KW"/>
</dbReference>
<evidence type="ECO:0000256" key="1">
    <source>
        <dbReference type="ARBA" id="ARBA00003975"/>
    </source>
</evidence>
<dbReference type="Proteomes" id="UP000078348">
    <property type="component" value="Unassembled WGS sequence"/>
</dbReference>
<evidence type="ECO:0000313" key="11">
    <source>
        <dbReference type="EMBL" id="OAO16959.1"/>
    </source>
</evidence>
<evidence type="ECO:0000256" key="5">
    <source>
        <dbReference type="ARBA" id="ARBA00016034"/>
    </source>
</evidence>
<gene>
    <name evidence="11" type="ORF">AV274_1313</name>
</gene>
<name>A0A196SM30_BLAHN</name>
<keyword evidence="6" id="KW-0813">Transport</keyword>
<proteinExistence type="inferred from homology"/>
<dbReference type="GO" id="GO:0005737">
    <property type="term" value="C:cytoplasm"/>
    <property type="evidence" value="ECO:0007669"/>
    <property type="project" value="UniProtKB-SubCell"/>
</dbReference>
<accession>A0A196SM30</accession>
<dbReference type="OrthoDB" id="10003593at2759"/>
<feature type="domain" description="Snurportin-1 m3G cap-binding" evidence="10">
    <location>
        <begin position="50"/>
        <end position="214"/>
    </location>
</feature>
<dbReference type="InterPro" id="IPR047857">
    <property type="entry name" value="Snurportin1_C"/>
</dbReference>
<dbReference type="STRING" id="478820.A0A196SM30"/>
<comment type="caution">
    <text evidence="11">The sequence shown here is derived from an EMBL/GenBank/DDBJ whole genome shotgun (WGS) entry which is preliminary data.</text>
</comment>
<comment type="subcellular location">
    <subcellularLocation>
        <location evidence="3">Cytoplasm</location>
    </subcellularLocation>
    <subcellularLocation>
        <location evidence="2">Nucleus</location>
    </subcellularLocation>
</comment>
<evidence type="ECO:0000256" key="6">
    <source>
        <dbReference type="ARBA" id="ARBA00022448"/>
    </source>
</evidence>
<dbReference type="CDD" id="cd09232">
    <property type="entry name" value="Snurportin-1_C"/>
    <property type="match status" value="1"/>
</dbReference>
<protein>
    <recommendedName>
        <fullName evidence="5">Snurportin-1</fullName>
    </recommendedName>
</protein>
<organism evidence="11 12">
    <name type="scientific">Blastocystis sp. subtype 1 (strain ATCC 50177 / NandII)</name>
    <dbReference type="NCBI Taxonomy" id="478820"/>
    <lineage>
        <taxon>Eukaryota</taxon>
        <taxon>Sar</taxon>
        <taxon>Stramenopiles</taxon>
        <taxon>Bigyra</taxon>
        <taxon>Opalozoa</taxon>
        <taxon>Opalinata</taxon>
        <taxon>Blastocystidae</taxon>
        <taxon>Blastocystis</taxon>
    </lineage>
</organism>
<dbReference type="AlphaFoldDB" id="A0A196SM30"/>
<comment type="similarity">
    <text evidence="4">Belongs to the snurportin family.</text>
</comment>
<dbReference type="GO" id="GO:0005634">
    <property type="term" value="C:nucleus"/>
    <property type="evidence" value="ECO:0007669"/>
    <property type="project" value="UniProtKB-SubCell"/>
</dbReference>
<evidence type="ECO:0000313" key="12">
    <source>
        <dbReference type="Proteomes" id="UP000078348"/>
    </source>
</evidence>
<dbReference type="PANTHER" id="PTHR13403:SF6">
    <property type="entry name" value="SNURPORTIN-1"/>
    <property type="match status" value="1"/>
</dbReference>
<keyword evidence="8" id="KW-0694">RNA-binding</keyword>
<dbReference type="Gene3D" id="3.30.470.30">
    <property type="entry name" value="DNA ligase/mRNA capping enzyme"/>
    <property type="match status" value="1"/>
</dbReference>
<keyword evidence="7" id="KW-0963">Cytoplasm</keyword>
<dbReference type="SUPFAM" id="SSF56091">
    <property type="entry name" value="DNA ligase/mRNA capping enzyme, catalytic domain"/>
    <property type="match status" value="1"/>
</dbReference>
<keyword evidence="9" id="KW-0539">Nucleus</keyword>
<reference evidence="11 12" key="1">
    <citation type="submission" date="2016-05" db="EMBL/GenBank/DDBJ databases">
        <title>Nuclear genome of Blastocystis sp. subtype 1 NandII.</title>
        <authorList>
            <person name="Gentekaki E."/>
            <person name="Curtis B."/>
            <person name="Stairs C."/>
            <person name="Eme L."/>
            <person name="Herman E."/>
            <person name="Klimes V."/>
            <person name="Arias M.C."/>
            <person name="Elias M."/>
            <person name="Hilliou F."/>
            <person name="Klute M."/>
            <person name="Malik S.-B."/>
            <person name="Pightling A."/>
            <person name="Rachubinski R."/>
            <person name="Salas D."/>
            <person name="Schlacht A."/>
            <person name="Suga H."/>
            <person name="Archibald J."/>
            <person name="Ball S.G."/>
            <person name="Clark G."/>
            <person name="Dacks J."/>
            <person name="Van Der Giezen M."/>
            <person name="Tsaousis A."/>
            <person name="Roger A."/>
        </authorList>
    </citation>
    <scope>NUCLEOTIDE SEQUENCE [LARGE SCALE GENOMIC DNA]</scope>
    <source>
        <strain evidence="12">ATCC 50177 / NandII</strain>
    </source>
</reference>
<dbReference type="InterPro" id="IPR017336">
    <property type="entry name" value="Snurportin-1"/>
</dbReference>